<dbReference type="AlphaFoldDB" id="A0A2P2NQ68"/>
<name>A0A2P2NQ68_RHIMU</name>
<sequence length="52" mass="5763">MTEAGKQAFLGATIMGLEYGIKEGRKVMKCIDPSWMCQVSNNISTYACSERN</sequence>
<accession>A0A2P2NQ68</accession>
<evidence type="ECO:0000313" key="1">
    <source>
        <dbReference type="EMBL" id="MBX44585.1"/>
    </source>
</evidence>
<protein>
    <submittedName>
        <fullName evidence="1">Uncharacterized protein</fullName>
    </submittedName>
</protein>
<dbReference type="EMBL" id="GGEC01064101">
    <property type="protein sequence ID" value="MBX44585.1"/>
    <property type="molecule type" value="Transcribed_RNA"/>
</dbReference>
<proteinExistence type="predicted"/>
<reference evidence="1" key="1">
    <citation type="submission" date="2018-02" db="EMBL/GenBank/DDBJ databases">
        <title>Rhizophora mucronata_Transcriptome.</title>
        <authorList>
            <person name="Meera S.P."/>
            <person name="Sreeshan A."/>
            <person name="Augustine A."/>
        </authorList>
    </citation>
    <scope>NUCLEOTIDE SEQUENCE</scope>
    <source>
        <tissue evidence="1">Leaf</tissue>
    </source>
</reference>
<organism evidence="1">
    <name type="scientific">Rhizophora mucronata</name>
    <name type="common">Asiatic mangrove</name>
    <dbReference type="NCBI Taxonomy" id="61149"/>
    <lineage>
        <taxon>Eukaryota</taxon>
        <taxon>Viridiplantae</taxon>
        <taxon>Streptophyta</taxon>
        <taxon>Embryophyta</taxon>
        <taxon>Tracheophyta</taxon>
        <taxon>Spermatophyta</taxon>
        <taxon>Magnoliopsida</taxon>
        <taxon>eudicotyledons</taxon>
        <taxon>Gunneridae</taxon>
        <taxon>Pentapetalae</taxon>
        <taxon>rosids</taxon>
        <taxon>fabids</taxon>
        <taxon>Malpighiales</taxon>
        <taxon>Rhizophoraceae</taxon>
        <taxon>Rhizophora</taxon>
    </lineage>
</organism>